<sequence length="159" mass="17227">MSTSLTYELTYDAPVADVARMLSDPEFRKAVCDAQRALSRSVTVTGTTESGSVSIEYSQAASGIPSFARKIVGDTIDIVQREEWSDNRATVDIVIPGKPGETSGTVTLTESGGVTVERVAVEIRVNVPLVGGKVERLIQDVLVRAFKKENQVGREWLAR</sequence>
<evidence type="ECO:0000313" key="1">
    <source>
        <dbReference type="EMBL" id="GAA1971802.1"/>
    </source>
</evidence>
<evidence type="ECO:0000313" key="2">
    <source>
        <dbReference type="Proteomes" id="UP001500571"/>
    </source>
</evidence>
<dbReference type="Proteomes" id="UP001500571">
    <property type="component" value="Unassembled WGS sequence"/>
</dbReference>
<organism evidence="1 2">
    <name type="scientific">Nocardioides panacihumi</name>
    <dbReference type="NCBI Taxonomy" id="400774"/>
    <lineage>
        <taxon>Bacteria</taxon>
        <taxon>Bacillati</taxon>
        <taxon>Actinomycetota</taxon>
        <taxon>Actinomycetes</taxon>
        <taxon>Propionibacteriales</taxon>
        <taxon>Nocardioidaceae</taxon>
        <taxon>Nocardioides</taxon>
    </lineage>
</organism>
<comment type="caution">
    <text evidence="1">The sequence shown here is derived from an EMBL/GenBank/DDBJ whole genome shotgun (WGS) entry which is preliminary data.</text>
</comment>
<dbReference type="InterPro" id="IPR019639">
    <property type="entry name" value="DUF2505"/>
</dbReference>
<dbReference type="EMBL" id="BAAAPB010000004">
    <property type="protein sequence ID" value="GAA1971802.1"/>
    <property type="molecule type" value="Genomic_DNA"/>
</dbReference>
<proteinExistence type="predicted"/>
<protein>
    <recommendedName>
        <fullName evidence="3">DUF2505 domain-containing protein</fullName>
    </recommendedName>
</protein>
<dbReference type="SUPFAM" id="SSF55961">
    <property type="entry name" value="Bet v1-like"/>
    <property type="match status" value="1"/>
</dbReference>
<evidence type="ECO:0008006" key="3">
    <source>
        <dbReference type="Google" id="ProtNLM"/>
    </source>
</evidence>
<gene>
    <name evidence="1" type="ORF">GCM10009798_35980</name>
</gene>
<accession>A0ABN2RMV7</accession>
<dbReference type="Pfam" id="PF10698">
    <property type="entry name" value="DUF2505"/>
    <property type="match status" value="1"/>
</dbReference>
<dbReference type="RefSeq" id="WP_344047219.1">
    <property type="nucleotide sequence ID" value="NZ_BAAAPB010000004.1"/>
</dbReference>
<keyword evidence="2" id="KW-1185">Reference proteome</keyword>
<reference evidence="1 2" key="1">
    <citation type="journal article" date="2019" name="Int. J. Syst. Evol. Microbiol.">
        <title>The Global Catalogue of Microorganisms (GCM) 10K type strain sequencing project: providing services to taxonomists for standard genome sequencing and annotation.</title>
        <authorList>
            <consortium name="The Broad Institute Genomics Platform"/>
            <consortium name="The Broad Institute Genome Sequencing Center for Infectious Disease"/>
            <person name="Wu L."/>
            <person name="Ma J."/>
        </authorList>
    </citation>
    <scope>NUCLEOTIDE SEQUENCE [LARGE SCALE GENOMIC DNA]</scope>
    <source>
        <strain evidence="1 2">JCM 15309</strain>
    </source>
</reference>
<name>A0ABN2RMV7_9ACTN</name>